<dbReference type="InterPro" id="IPR001434">
    <property type="entry name" value="OmcB-like_DUF11"/>
</dbReference>
<dbReference type="EMBL" id="LN734822">
    <property type="protein sequence ID" value="CEL23707.1"/>
    <property type="molecule type" value="Genomic_DNA"/>
</dbReference>
<keyword evidence="5" id="KW-0732">Signal</keyword>
<dbReference type="InterPro" id="IPR032109">
    <property type="entry name" value="Big_3_5"/>
</dbReference>
<dbReference type="PATRIC" id="fig|2162.10.peg.49"/>
<dbReference type="InterPro" id="IPR039448">
    <property type="entry name" value="Beta_helix"/>
</dbReference>
<evidence type="ECO:0000259" key="9">
    <source>
        <dbReference type="Pfam" id="PF01345"/>
    </source>
</evidence>
<evidence type="ECO:0000256" key="3">
    <source>
        <dbReference type="ARBA" id="ARBA00004613"/>
    </source>
</evidence>
<evidence type="ECO:0000256" key="5">
    <source>
        <dbReference type="ARBA" id="ARBA00022729"/>
    </source>
</evidence>
<dbReference type="InterPro" id="IPR003368">
    <property type="entry name" value="POMP_repeat"/>
</dbReference>
<evidence type="ECO:0000256" key="1">
    <source>
        <dbReference type="ARBA" id="ARBA00004196"/>
    </source>
</evidence>
<dbReference type="Pfam" id="PF01345">
    <property type="entry name" value="DUF11"/>
    <property type="match status" value="1"/>
</dbReference>
<keyword evidence="7" id="KW-0998">Cell outer membrane</keyword>
<dbReference type="SMART" id="SM00710">
    <property type="entry name" value="PbH1"/>
    <property type="match status" value="10"/>
</dbReference>
<evidence type="ECO:0008006" key="14">
    <source>
        <dbReference type="Google" id="ProtNLM"/>
    </source>
</evidence>
<keyword evidence="13" id="KW-1185">Reference proteome</keyword>
<dbReference type="Pfam" id="PF13229">
    <property type="entry name" value="Beta_helix"/>
    <property type="match status" value="1"/>
</dbReference>
<gene>
    <name evidence="12" type="ORF">MB9_0050</name>
</gene>
<feature type="domain" description="Bacterial Ig-like" evidence="11">
    <location>
        <begin position="667"/>
        <end position="756"/>
    </location>
</feature>
<dbReference type="InterPro" id="IPR036168">
    <property type="entry name" value="AP2_Mu_C_sf"/>
</dbReference>
<accession>A0A0S4FL26</accession>
<dbReference type="AlphaFoldDB" id="A0A0S4FL26"/>
<dbReference type="PANTHER" id="PTHR11319">
    <property type="entry name" value="G PROTEIN-COUPLED RECEPTOR-RELATED"/>
    <property type="match status" value="1"/>
</dbReference>
<keyword evidence="6 8" id="KW-0472">Membrane</keyword>
<dbReference type="SUPFAM" id="SSF51126">
    <property type="entry name" value="Pectin lyase-like"/>
    <property type="match status" value="2"/>
</dbReference>
<dbReference type="SUPFAM" id="SSF49447">
    <property type="entry name" value="Second domain of Mu2 adaptin subunit (ap50) of ap2 adaptor"/>
    <property type="match status" value="1"/>
</dbReference>
<dbReference type="InterPro" id="IPR011050">
    <property type="entry name" value="Pectin_lyase_fold/virulence"/>
</dbReference>
<evidence type="ECO:0000256" key="2">
    <source>
        <dbReference type="ARBA" id="ARBA00004442"/>
    </source>
</evidence>
<evidence type="ECO:0000256" key="6">
    <source>
        <dbReference type="ARBA" id="ARBA00023136"/>
    </source>
</evidence>
<dbReference type="Gene3D" id="2.60.40.10">
    <property type="entry name" value="Immunoglobulins"/>
    <property type="match status" value="4"/>
</dbReference>
<dbReference type="PANTHER" id="PTHR11319:SF35">
    <property type="entry name" value="OUTER MEMBRANE PROTEIN PMPC-RELATED"/>
    <property type="match status" value="1"/>
</dbReference>
<feature type="domain" description="Bacterial Ig-like" evidence="11">
    <location>
        <begin position="859"/>
        <end position="948"/>
    </location>
</feature>
<evidence type="ECO:0000313" key="13">
    <source>
        <dbReference type="Proteomes" id="UP000062768"/>
    </source>
</evidence>
<dbReference type="Gene3D" id="2.160.20.10">
    <property type="entry name" value="Single-stranded right-handed beta-helix, Pectin lyase-like"/>
    <property type="match status" value="1"/>
</dbReference>
<feature type="domain" description="DUF11" evidence="9">
    <location>
        <begin position="1052"/>
        <end position="1155"/>
    </location>
</feature>
<feature type="domain" description="Bacterial Ig-like" evidence="11">
    <location>
        <begin position="955"/>
        <end position="1042"/>
    </location>
</feature>
<keyword evidence="8" id="KW-1133">Transmembrane helix</keyword>
<reference evidence="12" key="1">
    <citation type="submission" date="2014-09" db="EMBL/GenBank/DDBJ databases">
        <authorList>
            <person name="Wibberg D."/>
        </authorList>
    </citation>
    <scope>NUCLEOTIDE SEQUENCE [LARGE SCALE GENOMIC DNA]</scope>
    <source>
        <strain evidence="12">Mb9</strain>
    </source>
</reference>
<dbReference type="GeneID" id="26738321"/>
<keyword evidence="4" id="KW-0964">Secreted</keyword>
<dbReference type="GO" id="GO:0005576">
    <property type="term" value="C:extracellular region"/>
    <property type="evidence" value="ECO:0007669"/>
    <property type="project" value="UniProtKB-SubCell"/>
</dbReference>
<evidence type="ECO:0000256" key="8">
    <source>
        <dbReference type="SAM" id="Phobius"/>
    </source>
</evidence>
<proteinExistence type="predicted"/>
<evidence type="ECO:0000256" key="7">
    <source>
        <dbReference type="ARBA" id="ARBA00023237"/>
    </source>
</evidence>
<feature type="domain" description="Right handed beta helix" evidence="10">
    <location>
        <begin position="256"/>
        <end position="428"/>
    </location>
</feature>
<dbReference type="Proteomes" id="UP000062768">
    <property type="component" value="Chromosome I"/>
</dbReference>
<feature type="domain" description="Bacterial Ig-like" evidence="11">
    <location>
        <begin position="763"/>
        <end position="852"/>
    </location>
</feature>
<dbReference type="InterPro" id="IPR012334">
    <property type="entry name" value="Pectin_lyas_fold"/>
</dbReference>
<dbReference type="InterPro" id="IPR006626">
    <property type="entry name" value="PbH1"/>
</dbReference>
<feature type="transmembrane region" description="Helical" evidence="8">
    <location>
        <begin position="1193"/>
        <end position="1212"/>
    </location>
</feature>
<comment type="subcellular location">
    <subcellularLocation>
        <location evidence="1">Cell envelope</location>
    </subcellularLocation>
    <subcellularLocation>
        <location evidence="2">Cell outer membrane</location>
    </subcellularLocation>
    <subcellularLocation>
        <location evidence="3">Secreted</location>
    </subcellularLocation>
</comment>
<dbReference type="Pfam" id="PF02415">
    <property type="entry name" value="Chlam_PMP"/>
    <property type="match status" value="3"/>
</dbReference>
<evidence type="ECO:0000259" key="11">
    <source>
        <dbReference type="Pfam" id="PF16640"/>
    </source>
</evidence>
<organism evidence="12 13">
    <name type="scientific">Methanobacterium formicicum</name>
    <dbReference type="NCBI Taxonomy" id="2162"/>
    <lineage>
        <taxon>Archaea</taxon>
        <taxon>Methanobacteriati</taxon>
        <taxon>Methanobacteriota</taxon>
        <taxon>Methanomada group</taxon>
        <taxon>Methanobacteria</taxon>
        <taxon>Methanobacteriales</taxon>
        <taxon>Methanobacteriaceae</taxon>
        <taxon>Methanobacterium</taxon>
    </lineage>
</organism>
<evidence type="ECO:0000256" key="4">
    <source>
        <dbReference type="ARBA" id="ARBA00022525"/>
    </source>
</evidence>
<protein>
    <recommendedName>
        <fullName evidence="14">Adhesin-like protein</fullName>
    </recommendedName>
</protein>
<evidence type="ECO:0000313" key="12">
    <source>
        <dbReference type="EMBL" id="CEL23707.1"/>
    </source>
</evidence>
<name>A0A0S4FL26_METFO</name>
<dbReference type="NCBIfam" id="TIGR01376">
    <property type="entry name" value="POMP_repeat"/>
    <property type="match status" value="2"/>
</dbReference>
<sequence length="1216" mass="127498">MENQNKKSIPKIPFLLLIGVVLFSLSVSAVSAANTSSNSTIYVSTEGNDTWDGLSPTYNTTSGPKKTITNATGTVTTNGTIYIAPGTYNESGITINKDMTITGENQENTIINGQQSGNSIFHILSGITANINNLTLTNGRTPLGGAIYKDGGNLTVTNCTFTNNTAGYGGAIYTNVGSLTVRNCKFTNNTAKQHVGAWGGSIYNYGGNLTVTNCIFTTKTISGLGDDSGGAIYNNGGSLTVINSTFTNNSATRYGGAIFNNGGSLTVTNSTFTNNTAYCGGAIYNKGGSLSMTNCTLTNNTVSEDGGAIYSKDGESFSMTNCTLTTNKAARYGGAIYKDGGRLTVMNCILADNTMNLEQGYGGAIFNNAGSLTVTNSAFTDNTAYWYGGAIYNNGSLTVTNSTFTNNYAYGDGGAIYNNGSLTVTNSTLKNNTASGDGGAIYNSGGSTVTNSTFTNNNAYTSYGGAIYNHLGGLIVTESTFTNNTAYGDSVAGGDSGAGGAIWSYGGKVVVHFNRIVGNSPNNSQIHSEMGTVNATLNWWGSNLNPLSYVSNGSNGNVDVSSWLILNMTTNPTNISYGGNSTVTVDLLYDNTGAYHDPVNGHVPDGIYVEFSSYLGLYRPADNVLVNGSITSFYIPGTVGSDNIKVTVDNQILSTPVTINQSPTTITVDPVSGAAGQTVTLNTHVTDSNGNPVKDGQVTYKVNGTVIGTVDISNGLATINWTIPSSWIGGFYGVVVDYLGSHKYLASTNTTNLTVNPTPTNVTVDPVNGHAGQTITITTHATDSNSNPVKDGQVTYKINSTTIGTVDVINGLATINWTIPTTWNTGTYNIIADYSGSANYLASINTTNLTVNPTPTNVTVDPVNGHAGQTITINTHITDSNSNPVKDGKVTYKINGTIIGNADVINGLATITWTIPTTWIGGVYSIIAEYSGSVNYLASNNTTNLTVNPTPTNVTVDPVNGHAGQTITINTHITDSNSNPVKDGKVTYKVNGTLIGTVDVSNGLATINWTIPTNWTSGIYNIIADYSGSSNYLASTNGTSLTLQPSAYLYMNVTSSKVNPSVGDKFVLTYKLSNSGPDDAANVVVSFQIPEGLEFVTASVDSGTYTYNPTNRTITWTLNNVKVGDPYLYLTLQALTSGKYTIIPTINSQTHNRNTNTIKPFNINIETPNNNDPTTNPTTANAASNTITMQKTGTPTTSLILAILAILGGILTPKKK</sequence>
<dbReference type="RefSeq" id="WP_060537246.1">
    <property type="nucleotide sequence ID" value="NZ_LN734822.1"/>
</dbReference>
<dbReference type="Gene3D" id="2.60.40.1170">
    <property type="entry name" value="Mu homology domain, subdomain B"/>
    <property type="match status" value="1"/>
</dbReference>
<dbReference type="Pfam" id="PF16640">
    <property type="entry name" value="Big_3_5"/>
    <property type="match status" value="4"/>
</dbReference>
<evidence type="ECO:0000259" key="10">
    <source>
        <dbReference type="Pfam" id="PF13229"/>
    </source>
</evidence>
<dbReference type="InterPro" id="IPR013783">
    <property type="entry name" value="Ig-like_fold"/>
</dbReference>
<keyword evidence="8" id="KW-0812">Transmembrane</keyword>